<dbReference type="GO" id="GO:0052689">
    <property type="term" value="F:carboxylic ester hydrolase activity"/>
    <property type="evidence" value="ECO:0007669"/>
    <property type="project" value="UniProtKB-KW"/>
</dbReference>
<keyword evidence="3 6" id="KW-0378">Hydrolase</keyword>
<dbReference type="EMBL" id="BGZK01000777">
    <property type="protein sequence ID" value="GBP60047.1"/>
    <property type="molecule type" value="Genomic_DNA"/>
</dbReference>
<dbReference type="Gene3D" id="3.40.50.1820">
    <property type="entry name" value="alpha/beta hydrolase"/>
    <property type="match status" value="1"/>
</dbReference>
<dbReference type="EC" id="3.1.1.-" evidence="6"/>
<feature type="signal peptide" evidence="6">
    <location>
        <begin position="1"/>
        <end position="20"/>
    </location>
</feature>
<dbReference type="PROSITE" id="PS00941">
    <property type="entry name" value="CARBOXYLESTERASE_B_2"/>
    <property type="match status" value="1"/>
</dbReference>
<evidence type="ECO:0000256" key="5">
    <source>
        <dbReference type="ARBA" id="ARBA00023180"/>
    </source>
</evidence>
<evidence type="ECO:0000259" key="7">
    <source>
        <dbReference type="Pfam" id="PF00135"/>
    </source>
</evidence>
<keyword evidence="6" id="KW-0732">Signal</keyword>
<keyword evidence="2" id="KW-0719">Serine esterase</keyword>
<dbReference type="Pfam" id="PF00135">
    <property type="entry name" value="COesterase"/>
    <property type="match status" value="1"/>
</dbReference>
<evidence type="ECO:0000313" key="8">
    <source>
        <dbReference type="EMBL" id="GBP60047.1"/>
    </source>
</evidence>
<dbReference type="Proteomes" id="UP000299102">
    <property type="component" value="Unassembled WGS sequence"/>
</dbReference>
<comment type="similarity">
    <text evidence="1 6">Belongs to the type-B carboxylesterase/lipase family.</text>
</comment>
<dbReference type="PANTHER" id="PTHR43142:SF1">
    <property type="entry name" value="CARBOXYLIC ESTER HYDROLASE"/>
    <property type="match status" value="1"/>
</dbReference>
<dbReference type="PROSITE" id="PS00122">
    <property type="entry name" value="CARBOXYLESTERASE_B_1"/>
    <property type="match status" value="1"/>
</dbReference>
<keyword evidence="5" id="KW-0325">Glycoprotein</keyword>
<name>A0A4C1XCK0_EUMVA</name>
<keyword evidence="4" id="KW-1015">Disulfide bond</keyword>
<evidence type="ECO:0000256" key="1">
    <source>
        <dbReference type="ARBA" id="ARBA00005964"/>
    </source>
</evidence>
<evidence type="ECO:0000256" key="4">
    <source>
        <dbReference type="ARBA" id="ARBA00023157"/>
    </source>
</evidence>
<evidence type="ECO:0000256" key="3">
    <source>
        <dbReference type="ARBA" id="ARBA00022801"/>
    </source>
</evidence>
<dbReference type="PANTHER" id="PTHR43142">
    <property type="entry name" value="CARBOXYLIC ESTER HYDROLASE"/>
    <property type="match status" value="1"/>
</dbReference>
<dbReference type="InterPro" id="IPR029058">
    <property type="entry name" value="AB_hydrolase_fold"/>
</dbReference>
<sequence>MRYPPLYTTVALSLFTLSTSSIVYTNDGAIEGKLHQYNDIEYLSYRGIPYAEPPIGDLRFMPPLPKKSWTGTLDATKQKAVCPQAESSYYKTDQMNEDCLFLNIYVPLPHNEELLPVSLFAHGGEFNALSGYDDLIYGPQLLLEQNIIVVTFNYRLGALGFISLNIPEASGNAGLKDAILALKWVNKNIQFFGGDAEKITLGGNSAGAALTHYLMLSESTSGLFQKAFLNSGSALGYRFLARHPVENAIALAKEIGIESNNKTQILLQLKEADAFTIVEAQSTLGKGNKRNGFRPFAPFVPSIEIESTNAVLTDEPINIIKSGIPQNVPTLTGFNAKEGMKMLPAILRNVSLIEELNGDFKLCVPSDLEYPSDSEELNNLAQSIKEFYFNGANISKSNIGEFVNMITDTQFYHSTDYWIKLHKAHKESNTLYYYKFDYDGSLNWFKLTNQIDLPGPAHADELGYMFVTRMTAPLLQNATDTDNRVMQNFLSLWTNFIKYGTPTSPVTNYTWPDSGEDRTYLLLNDQPHARAGPPLPSRTKFWEDVYEDYYEYIRDSGKLEPQIVP</sequence>
<comment type="caution">
    <text evidence="8">The sequence shown here is derived from an EMBL/GenBank/DDBJ whole genome shotgun (WGS) entry which is preliminary data.</text>
</comment>
<gene>
    <name evidence="8" type="ORF">EVAR_44257_1</name>
</gene>
<feature type="domain" description="Carboxylesterase type B" evidence="7">
    <location>
        <begin position="20"/>
        <end position="528"/>
    </location>
</feature>
<reference evidence="8 9" key="1">
    <citation type="journal article" date="2019" name="Commun. Biol.">
        <title>The bagworm genome reveals a unique fibroin gene that provides high tensile strength.</title>
        <authorList>
            <person name="Kono N."/>
            <person name="Nakamura H."/>
            <person name="Ohtoshi R."/>
            <person name="Tomita M."/>
            <person name="Numata K."/>
            <person name="Arakawa K."/>
        </authorList>
    </citation>
    <scope>NUCLEOTIDE SEQUENCE [LARGE SCALE GENOMIC DNA]</scope>
</reference>
<evidence type="ECO:0000313" key="9">
    <source>
        <dbReference type="Proteomes" id="UP000299102"/>
    </source>
</evidence>
<keyword evidence="9" id="KW-1185">Reference proteome</keyword>
<dbReference type="InterPro" id="IPR002018">
    <property type="entry name" value="CarbesteraseB"/>
</dbReference>
<dbReference type="AlphaFoldDB" id="A0A4C1XCK0"/>
<feature type="chain" id="PRO_5019882356" description="Carboxylic ester hydrolase" evidence="6">
    <location>
        <begin position="21"/>
        <end position="565"/>
    </location>
</feature>
<organism evidence="8 9">
    <name type="scientific">Eumeta variegata</name>
    <name type="common">Bagworm moth</name>
    <name type="synonym">Eumeta japonica</name>
    <dbReference type="NCBI Taxonomy" id="151549"/>
    <lineage>
        <taxon>Eukaryota</taxon>
        <taxon>Metazoa</taxon>
        <taxon>Ecdysozoa</taxon>
        <taxon>Arthropoda</taxon>
        <taxon>Hexapoda</taxon>
        <taxon>Insecta</taxon>
        <taxon>Pterygota</taxon>
        <taxon>Neoptera</taxon>
        <taxon>Endopterygota</taxon>
        <taxon>Lepidoptera</taxon>
        <taxon>Glossata</taxon>
        <taxon>Ditrysia</taxon>
        <taxon>Tineoidea</taxon>
        <taxon>Psychidae</taxon>
        <taxon>Oiketicinae</taxon>
        <taxon>Eumeta</taxon>
    </lineage>
</organism>
<dbReference type="InterPro" id="IPR019826">
    <property type="entry name" value="Carboxylesterase_B_AS"/>
</dbReference>
<protein>
    <recommendedName>
        <fullName evidence="6">Carboxylic ester hydrolase</fullName>
        <ecNumber evidence="6">3.1.1.-</ecNumber>
    </recommendedName>
</protein>
<dbReference type="InterPro" id="IPR019819">
    <property type="entry name" value="Carboxylesterase_B_CS"/>
</dbReference>
<evidence type="ECO:0000256" key="2">
    <source>
        <dbReference type="ARBA" id="ARBA00022487"/>
    </source>
</evidence>
<proteinExistence type="inferred from homology"/>
<dbReference type="SUPFAM" id="SSF53474">
    <property type="entry name" value="alpha/beta-Hydrolases"/>
    <property type="match status" value="1"/>
</dbReference>
<accession>A0A4C1XCK0</accession>
<dbReference type="STRING" id="151549.A0A4C1XCK0"/>
<evidence type="ECO:0000256" key="6">
    <source>
        <dbReference type="RuleBase" id="RU361235"/>
    </source>
</evidence>
<dbReference type="OrthoDB" id="19653at2759"/>